<dbReference type="EMBL" id="VIFY01000090">
    <property type="protein sequence ID" value="TQB71001.1"/>
    <property type="molecule type" value="Genomic_DNA"/>
</dbReference>
<dbReference type="Gene3D" id="2.40.128.580">
    <property type="entry name" value="GXWXG domain"/>
    <property type="match status" value="1"/>
</dbReference>
<evidence type="ECO:0000259" key="1">
    <source>
        <dbReference type="Pfam" id="PF14231"/>
    </source>
</evidence>
<dbReference type="InterPro" id="IPR025568">
    <property type="entry name" value="DUF4334"/>
</dbReference>
<keyword evidence="4" id="KW-1185">Reference proteome</keyword>
<dbReference type="AlphaFoldDB" id="A0A507QV23"/>
<accession>A0A507QV23</accession>
<feature type="domain" description="DUF4334" evidence="2">
    <location>
        <begin position="93"/>
        <end position="151"/>
    </location>
</feature>
<dbReference type="STRING" id="5098.A0A507QV23"/>
<gene>
    <name evidence="3" type="ORF">MPDQ_007922</name>
</gene>
<dbReference type="Pfam" id="PF14232">
    <property type="entry name" value="DUF4334"/>
    <property type="match status" value="1"/>
</dbReference>
<evidence type="ECO:0000313" key="4">
    <source>
        <dbReference type="Proteomes" id="UP000319663"/>
    </source>
</evidence>
<sequence>MAKTPEQQFHDLIERNGPIEAAEIAAVFDQLKPIPPEFLIGKWKGFSFDTGHPAHQILDTLKWAGKDYRSVDDVDPIMIYDDSGKRTWYSEYGHARIREVKFRGTVSAAMIYDKFPIIDVFKYVDDNTVLGAMDNKDFPADAGEYYFYLKRFE</sequence>
<feature type="domain" description="GXWXG" evidence="1">
    <location>
        <begin position="26"/>
        <end position="84"/>
    </location>
</feature>
<reference evidence="3 4" key="1">
    <citation type="submission" date="2019-06" db="EMBL/GenBank/DDBJ databases">
        <title>Wine fermentation using esterase from Monascus purpureus.</title>
        <authorList>
            <person name="Geng C."/>
            <person name="Zhang Y."/>
        </authorList>
    </citation>
    <scope>NUCLEOTIDE SEQUENCE [LARGE SCALE GENOMIC DNA]</scope>
    <source>
        <strain evidence="3">HQ1</strain>
    </source>
</reference>
<dbReference type="Proteomes" id="UP000319663">
    <property type="component" value="Unassembled WGS sequence"/>
</dbReference>
<evidence type="ECO:0000259" key="2">
    <source>
        <dbReference type="Pfam" id="PF14232"/>
    </source>
</evidence>
<dbReference type="InterPro" id="IPR025951">
    <property type="entry name" value="GXWXG_dom"/>
</dbReference>
<dbReference type="Pfam" id="PF14231">
    <property type="entry name" value="GXWXG"/>
    <property type="match status" value="1"/>
</dbReference>
<dbReference type="OrthoDB" id="2213372at2759"/>
<evidence type="ECO:0000313" key="3">
    <source>
        <dbReference type="EMBL" id="TQB71001.1"/>
    </source>
</evidence>
<comment type="caution">
    <text evidence="3">The sequence shown here is derived from an EMBL/GenBank/DDBJ whole genome shotgun (WGS) entry which is preliminary data.</text>
</comment>
<name>A0A507QV23_MONPU</name>
<evidence type="ECO:0008006" key="5">
    <source>
        <dbReference type="Google" id="ProtNLM"/>
    </source>
</evidence>
<organism evidence="3 4">
    <name type="scientific">Monascus purpureus</name>
    <name type="common">Red mold</name>
    <name type="synonym">Monascus anka</name>
    <dbReference type="NCBI Taxonomy" id="5098"/>
    <lineage>
        <taxon>Eukaryota</taxon>
        <taxon>Fungi</taxon>
        <taxon>Dikarya</taxon>
        <taxon>Ascomycota</taxon>
        <taxon>Pezizomycotina</taxon>
        <taxon>Eurotiomycetes</taxon>
        <taxon>Eurotiomycetidae</taxon>
        <taxon>Eurotiales</taxon>
        <taxon>Aspergillaceae</taxon>
        <taxon>Monascus</taxon>
    </lineage>
</organism>
<protein>
    <recommendedName>
        <fullName evidence="5">GXWXG domain-containing protein</fullName>
    </recommendedName>
</protein>
<proteinExistence type="predicted"/>